<dbReference type="InterPro" id="IPR015813">
    <property type="entry name" value="Pyrv/PenolPyrv_kinase-like_dom"/>
</dbReference>
<comment type="subunit">
    <text evidence="3 7">Homodecamer; pentamer of dimers.</text>
</comment>
<evidence type="ECO:0000256" key="1">
    <source>
        <dbReference type="ARBA" id="ARBA00005033"/>
    </source>
</evidence>
<keyword evidence="7 10" id="KW-0479">Metal-binding</keyword>
<keyword evidence="5 7" id="KW-0808">Transferase</keyword>
<dbReference type="NCBIfam" id="TIGR00222">
    <property type="entry name" value="panB"/>
    <property type="match status" value="1"/>
</dbReference>
<comment type="function">
    <text evidence="6 7">Catalyzes the reversible reaction in which hydroxymethyl group from 5,10-methylenetetrahydrofolate is transferred onto alpha-ketoisovalerate to form ketopantoate.</text>
</comment>
<dbReference type="GO" id="GO:0015940">
    <property type="term" value="P:pantothenate biosynthetic process"/>
    <property type="evidence" value="ECO:0007669"/>
    <property type="project" value="UniProtKB-UniRule"/>
</dbReference>
<dbReference type="Proteomes" id="UP000242310">
    <property type="component" value="Unassembled WGS sequence"/>
</dbReference>
<dbReference type="GO" id="GO:0047661">
    <property type="term" value="F:amino-acid racemase activity"/>
    <property type="evidence" value="ECO:0007669"/>
    <property type="project" value="InterPro"/>
</dbReference>
<keyword evidence="12" id="KW-1185">Reference proteome</keyword>
<feature type="binding site" evidence="7 10">
    <location>
        <position position="43"/>
    </location>
    <ligand>
        <name>Mg(2+)</name>
        <dbReference type="ChEBI" id="CHEBI:18420"/>
    </ligand>
</feature>
<proteinExistence type="inferred from homology"/>
<gene>
    <name evidence="7" type="primary">panB</name>
    <name evidence="11" type="ORF">B0H94_103143</name>
</gene>
<keyword evidence="7" id="KW-0963">Cytoplasm</keyword>
<dbReference type="Pfam" id="PF02548">
    <property type="entry name" value="Pantoate_transf"/>
    <property type="match status" value="1"/>
</dbReference>
<dbReference type="PIRSF" id="PIRSF000388">
    <property type="entry name" value="Pantoate_hydroxy_MeTrfase"/>
    <property type="match status" value="1"/>
</dbReference>
<evidence type="ECO:0000256" key="10">
    <source>
        <dbReference type="PIRSR" id="PIRSR000388-3"/>
    </source>
</evidence>
<name>A0A2P8HWC0_9BACI</name>
<feature type="binding site" evidence="7 10">
    <location>
        <position position="114"/>
    </location>
    <ligand>
        <name>Mg(2+)</name>
        <dbReference type="ChEBI" id="CHEBI:18420"/>
    </ligand>
</feature>
<keyword evidence="7 10" id="KW-0460">Magnesium</keyword>
<reference evidence="11 12" key="1">
    <citation type="submission" date="2018-03" db="EMBL/GenBank/DDBJ databases">
        <title>Genomic Encyclopedia of Type Strains, Phase III (KMG-III): the genomes of soil and plant-associated and newly described type strains.</title>
        <authorList>
            <person name="Whitman W."/>
        </authorList>
    </citation>
    <scope>NUCLEOTIDE SEQUENCE [LARGE SCALE GENOMIC DNA]</scope>
    <source>
        <strain evidence="11 12">CGMCC 1.07653</strain>
    </source>
</reference>
<comment type="subcellular location">
    <subcellularLocation>
        <location evidence="7">Cytoplasm</location>
    </subcellularLocation>
</comment>
<evidence type="ECO:0000256" key="2">
    <source>
        <dbReference type="ARBA" id="ARBA00008676"/>
    </source>
</evidence>
<evidence type="ECO:0000313" key="12">
    <source>
        <dbReference type="Proteomes" id="UP000242310"/>
    </source>
</evidence>
<dbReference type="OrthoDB" id="9781789at2"/>
<dbReference type="InterPro" id="IPR040442">
    <property type="entry name" value="Pyrv_kinase-like_dom_sf"/>
</dbReference>
<dbReference type="CDD" id="cd06557">
    <property type="entry name" value="KPHMT-like"/>
    <property type="match status" value="1"/>
</dbReference>
<feature type="binding site" evidence="7 9">
    <location>
        <begin position="43"/>
        <end position="44"/>
    </location>
    <ligand>
        <name>3-methyl-2-oxobutanoate</name>
        <dbReference type="ChEBI" id="CHEBI:11851"/>
    </ligand>
</feature>
<comment type="pathway">
    <text evidence="1 7">Cofactor biosynthesis; (R)-pantothenate biosynthesis; (R)-pantoate from 3-methyl-2-oxobutanoate: step 1/2.</text>
</comment>
<evidence type="ECO:0000256" key="9">
    <source>
        <dbReference type="PIRSR" id="PIRSR000388-2"/>
    </source>
</evidence>
<dbReference type="InterPro" id="IPR003700">
    <property type="entry name" value="Pantoate_hydroxy_MeTrfase"/>
</dbReference>
<comment type="cofactor">
    <cofactor evidence="7 10">
        <name>Mg(2+)</name>
        <dbReference type="ChEBI" id="CHEBI:18420"/>
    </cofactor>
    <text evidence="7 10">Binds 1 Mg(2+) ion per subunit.</text>
</comment>
<evidence type="ECO:0000256" key="6">
    <source>
        <dbReference type="ARBA" id="ARBA00056497"/>
    </source>
</evidence>
<dbReference type="RefSeq" id="WP_106587855.1">
    <property type="nucleotide sequence ID" value="NZ_PYAV01000003.1"/>
</dbReference>
<dbReference type="UniPathway" id="UPA00028">
    <property type="reaction ID" value="UER00003"/>
</dbReference>
<dbReference type="GO" id="GO:0000287">
    <property type="term" value="F:magnesium ion binding"/>
    <property type="evidence" value="ECO:0007669"/>
    <property type="project" value="TreeGrafter"/>
</dbReference>
<feature type="binding site" evidence="7 10">
    <location>
        <position position="82"/>
    </location>
    <ligand>
        <name>Mg(2+)</name>
        <dbReference type="ChEBI" id="CHEBI:18420"/>
    </ligand>
</feature>
<dbReference type="SUPFAM" id="SSF51621">
    <property type="entry name" value="Phosphoenolpyruvate/pyruvate domain"/>
    <property type="match status" value="1"/>
</dbReference>
<dbReference type="GO" id="GO:0032259">
    <property type="term" value="P:methylation"/>
    <property type="evidence" value="ECO:0007669"/>
    <property type="project" value="UniProtKB-KW"/>
</dbReference>
<dbReference type="Gene3D" id="3.20.20.60">
    <property type="entry name" value="Phosphoenolpyruvate-binding domains"/>
    <property type="match status" value="1"/>
</dbReference>
<dbReference type="PANTHER" id="PTHR20881:SF0">
    <property type="entry name" value="3-METHYL-2-OXOBUTANOATE HYDROXYMETHYLTRANSFERASE"/>
    <property type="match status" value="1"/>
</dbReference>
<dbReference type="EC" id="2.1.2.11" evidence="7"/>
<dbReference type="GO" id="GO:0008168">
    <property type="term" value="F:methyltransferase activity"/>
    <property type="evidence" value="ECO:0007669"/>
    <property type="project" value="UniProtKB-KW"/>
</dbReference>
<feature type="binding site" evidence="7 9">
    <location>
        <position position="112"/>
    </location>
    <ligand>
        <name>3-methyl-2-oxobutanoate</name>
        <dbReference type="ChEBI" id="CHEBI:11851"/>
    </ligand>
</feature>
<organism evidence="11 12">
    <name type="scientific">Salsuginibacillus halophilus</name>
    <dbReference type="NCBI Taxonomy" id="517424"/>
    <lineage>
        <taxon>Bacteria</taxon>
        <taxon>Bacillati</taxon>
        <taxon>Bacillota</taxon>
        <taxon>Bacilli</taxon>
        <taxon>Bacillales</taxon>
        <taxon>Bacillaceae</taxon>
        <taxon>Salsuginibacillus</taxon>
    </lineage>
</organism>
<keyword evidence="4 7" id="KW-0566">Pantothenate biosynthesis</keyword>
<dbReference type="EMBL" id="PYAV01000003">
    <property type="protein sequence ID" value="PSL50531.1"/>
    <property type="molecule type" value="Genomic_DNA"/>
</dbReference>
<sequence>MHTTVTLKAMKENNEKIAMMTAYDAPGAAVVETGGIDLILVGDSAGMVIHGYDSTVPVTLEDMLLHTRAVRRGAKDTFVVTDIPFLLAHMDIAESMRAAYRVMQEGGAHAIKLEGASQEVMQLTERLTAGGVPVMGHLGLTPQHANVLGGFKVQAKEEEAARQLLKDAEALEAAGAFAIVLECIPAQLAEQVTKHVSVPVIGIGAGAHTDGQVLVFHDAVGFGTGHVPKFVKTYANIYETVAEAVETYVTDVKSGAFPEKKHTFQMNEDVAGRLYKGVES</sequence>
<comment type="caution">
    <text evidence="11">The sequence shown here is derived from an EMBL/GenBank/DDBJ whole genome shotgun (WGS) entry which is preliminary data.</text>
</comment>
<dbReference type="GO" id="GO:0003864">
    <property type="term" value="F:3-methyl-2-oxobutanoate hydroxymethyltransferase activity"/>
    <property type="evidence" value="ECO:0007669"/>
    <property type="project" value="UniProtKB-UniRule"/>
</dbReference>
<evidence type="ECO:0000256" key="4">
    <source>
        <dbReference type="ARBA" id="ARBA00022655"/>
    </source>
</evidence>
<comment type="catalytic activity">
    <reaction evidence="7">
        <text>(6R)-5,10-methylene-5,6,7,8-tetrahydrofolate + 3-methyl-2-oxobutanoate + H2O = 2-dehydropantoate + (6S)-5,6,7,8-tetrahydrofolate</text>
        <dbReference type="Rhea" id="RHEA:11824"/>
        <dbReference type="ChEBI" id="CHEBI:11561"/>
        <dbReference type="ChEBI" id="CHEBI:11851"/>
        <dbReference type="ChEBI" id="CHEBI:15377"/>
        <dbReference type="ChEBI" id="CHEBI:15636"/>
        <dbReference type="ChEBI" id="CHEBI:57453"/>
        <dbReference type="EC" id="2.1.2.11"/>
    </reaction>
</comment>
<protein>
    <recommendedName>
        <fullName evidence="7">3-methyl-2-oxobutanoate hydroxymethyltransferase</fullName>
        <ecNumber evidence="7">2.1.2.11</ecNumber>
    </recommendedName>
    <alternativeName>
        <fullName evidence="7">Ketopantoate hydroxymethyltransferase</fullName>
        <shortName evidence="7">KPHMT</shortName>
    </alternativeName>
</protein>
<keyword evidence="11" id="KW-0489">Methyltransferase</keyword>
<dbReference type="HAMAP" id="MF_00156">
    <property type="entry name" value="PanB"/>
    <property type="match status" value="1"/>
</dbReference>
<dbReference type="GO" id="GO:0005737">
    <property type="term" value="C:cytoplasm"/>
    <property type="evidence" value="ECO:0007669"/>
    <property type="project" value="UniProtKB-SubCell"/>
</dbReference>
<evidence type="ECO:0000313" key="11">
    <source>
        <dbReference type="EMBL" id="PSL50531.1"/>
    </source>
</evidence>
<feature type="active site" description="Proton acceptor" evidence="7 8">
    <location>
        <position position="182"/>
    </location>
</feature>
<evidence type="ECO:0000256" key="8">
    <source>
        <dbReference type="PIRSR" id="PIRSR000388-1"/>
    </source>
</evidence>
<dbReference type="NCBIfam" id="NF001452">
    <property type="entry name" value="PRK00311.1"/>
    <property type="match status" value="1"/>
</dbReference>
<evidence type="ECO:0000256" key="5">
    <source>
        <dbReference type="ARBA" id="ARBA00022679"/>
    </source>
</evidence>
<dbReference type="FunFam" id="3.20.20.60:FF:000003">
    <property type="entry name" value="3-methyl-2-oxobutanoate hydroxymethyltransferase"/>
    <property type="match status" value="1"/>
</dbReference>
<evidence type="ECO:0000256" key="7">
    <source>
        <dbReference type="HAMAP-Rule" id="MF_00156"/>
    </source>
</evidence>
<dbReference type="PANTHER" id="PTHR20881">
    <property type="entry name" value="3-METHYL-2-OXOBUTANOATE HYDROXYMETHYLTRANSFERASE"/>
    <property type="match status" value="1"/>
</dbReference>
<feature type="binding site" evidence="7 9">
    <location>
        <position position="82"/>
    </location>
    <ligand>
        <name>3-methyl-2-oxobutanoate</name>
        <dbReference type="ChEBI" id="CHEBI:11851"/>
    </ligand>
</feature>
<comment type="similarity">
    <text evidence="2 7">Belongs to the PanB family.</text>
</comment>
<evidence type="ECO:0000256" key="3">
    <source>
        <dbReference type="ARBA" id="ARBA00011424"/>
    </source>
</evidence>
<accession>A0A2P8HWC0</accession>
<dbReference type="AlphaFoldDB" id="A0A2P8HWC0"/>